<reference evidence="1 2" key="1">
    <citation type="journal article" date="2015" name="PLoS Negl. Trop. Dis.">
        <title>Haemophilus ducreyi Cutaneous Ulcer Strains Are Nearly Identical to Class I Genital Ulcer Strains.</title>
        <authorList>
            <person name="Gangaiah D."/>
            <person name="Webb K.M."/>
            <person name="Humphreys T.L."/>
            <person name="Fortney K.R."/>
            <person name="Toh E."/>
            <person name="Tai A."/>
            <person name="Katz S.S."/>
            <person name="Pillay A."/>
            <person name="Chen C.Y."/>
            <person name="Roberts S.A."/>
            <person name="Munson R.S.Jr."/>
            <person name="Spinola S.M."/>
        </authorList>
    </citation>
    <scope>NUCLEOTIDE SEQUENCE [LARGE SCALE GENOMIC DNA]</scope>
    <source>
        <strain evidence="2">CLU2</strain>
    </source>
</reference>
<organism evidence="1 2">
    <name type="scientific">Haemophilus ducreyi</name>
    <dbReference type="NCBI Taxonomy" id="730"/>
    <lineage>
        <taxon>Bacteria</taxon>
        <taxon>Pseudomonadati</taxon>
        <taxon>Pseudomonadota</taxon>
        <taxon>Gammaproteobacteria</taxon>
        <taxon>Pasteurellales</taxon>
        <taxon>Pasteurellaceae</taxon>
        <taxon>Haemophilus</taxon>
    </lineage>
</organism>
<dbReference type="Proteomes" id="UP000060132">
    <property type="component" value="Chromosome"/>
</dbReference>
<dbReference type="EMBL" id="CP011219">
    <property type="protein sequence ID" value="AKO31720.1"/>
    <property type="molecule type" value="Genomic_DNA"/>
</dbReference>
<evidence type="ECO:0000313" key="1">
    <source>
        <dbReference type="EMBL" id="AKO31720.1"/>
    </source>
</evidence>
<name>A0AAC8ZA64_HAEDC</name>
<sequence>MDEQWLKRAIANGFAMLVLLKLKNAPREDEIKHVMEAWFRVITYKKRFEQTIDEPRFNAAFAKLAQTCEWFPTPKELFDALPARKEPKLTQIEYKSDPETARKNIEKLKKMIKGAYVRINKT</sequence>
<dbReference type="AlphaFoldDB" id="A0AAC8ZA64"/>
<proteinExistence type="predicted"/>
<accession>A0AAC8ZA64</accession>
<evidence type="ECO:0000313" key="2">
    <source>
        <dbReference type="Proteomes" id="UP000060132"/>
    </source>
</evidence>
<dbReference type="RefSeq" id="WP_064083073.1">
    <property type="nucleotide sequence ID" value="NZ_CP011218.1"/>
</dbReference>
<gene>
    <name evidence="1" type="ORF">RZ57_00425</name>
</gene>
<protein>
    <submittedName>
        <fullName evidence="1">Uncharacterized protein</fullName>
    </submittedName>
</protein>